<evidence type="ECO:0000256" key="7">
    <source>
        <dbReference type="ARBA" id="ARBA00047899"/>
    </source>
</evidence>
<feature type="domain" description="Serine/threonine-protein kinase haspin C-terminal" evidence="10">
    <location>
        <begin position="383"/>
        <end position="477"/>
    </location>
</feature>
<evidence type="ECO:0000256" key="3">
    <source>
        <dbReference type="ARBA" id="ARBA00022679"/>
    </source>
</evidence>
<feature type="compositionally biased region" description="Basic and acidic residues" evidence="9">
    <location>
        <begin position="64"/>
        <end position="77"/>
    </location>
</feature>
<keyword evidence="4" id="KW-0547">Nucleotide-binding</keyword>
<dbReference type="SMART" id="SM01331">
    <property type="entry name" value="DUF3635"/>
    <property type="match status" value="1"/>
</dbReference>
<dbReference type="Proteomes" id="UP000247702">
    <property type="component" value="Unassembled WGS sequence"/>
</dbReference>
<name>A0A2Z6S8J8_9GLOM</name>
<comment type="catalytic activity">
    <reaction evidence="8">
        <text>L-seryl-[protein] + ATP = O-phospho-L-seryl-[protein] + ADP + H(+)</text>
        <dbReference type="Rhea" id="RHEA:17989"/>
        <dbReference type="Rhea" id="RHEA-COMP:9863"/>
        <dbReference type="Rhea" id="RHEA-COMP:11604"/>
        <dbReference type="ChEBI" id="CHEBI:15378"/>
        <dbReference type="ChEBI" id="CHEBI:29999"/>
        <dbReference type="ChEBI" id="CHEBI:30616"/>
        <dbReference type="ChEBI" id="CHEBI:83421"/>
        <dbReference type="ChEBI" id="CHEBI:456216"/>
        <dbReference type="EC" id="2.7.11.1"/>
    </reaction>
</comment>
<organism evidence="11 12">
    <name type="scientific">Rhizophagus clarus</name>
    <dbReference type="NCBI Taxonomy" id="94130"/>
    <lineage>
        <taxon>Eukaryota</taxon>
        <taxon>Fungi</taxon>
        <taxon>Fungi incertae sedis</taxon>
        <taxon>Mucoromycota</taxon>
        <taxon>Glomeromycotina</taxon>
        <taxon>Glomeromycetes</taxon>
        <taxon>Glomerales</taxon>
        <taxon>Glomeraceae</taxon>
        <taxon>Rhizophagus</taxon>
    </lineage>
</organism>
<dbReference type="GO" id="GO:0005634">
    <property type="term" value="C:nucleus"/>
    <property type="evidence" value="ECO:0007669"/>
    <property type="project" value="TreeGrafter"/>
</dbReference>
<sequence>MTTKTIKTYGKNDSERVVNNNTLNCEMDEKLGETINLSGNKPINGTAKKKNSASNKSTTSKSQKNKDIASDNAEKKPTKQKKKFTKGFTKYKHPVQPSQNFSPKHSTYKTMVREKTASPSRMPLTPKKHEKKNHCNEPLVIITPLNKLNTLPSGHSTLLNYEKENLYSSLNDQLETELSYKYLEIVKLVKHEQIDDLMRLLRISDQDRLWTFEEFLGTDCLNRSTKIGEASFSEVYMTYAPNFTSTRVKCVLKIIPFGTGEEQCSISDITQEIKTTSILGGRTGLDPELRIGFLKLYGVGICRGSYPEVLLNEWDIWHKKYKSENNRPDFYNEKQLYAVLIVEYGDDANVEVETFGVRACIIDYTLSRMEYEDEVIYVNILNDEYFIGEGDYQYDVYRMMREESKADWRSFWPRTNVIWLHYISCKLLTEKKLDKPKKDSDQYDYYEAILGFKKRALTKNGGYKSAVEAMNVDKAWRL</sequence>
<dbReference type="InterPro" id="IPR024604">
    <property type="entry name" value="GSG2_C"/>
</dbReference>
<proteinExistence type="predicted"/>
<dbReference type="GO" id="GO:0005524">
    <property type="term" value="F:ATP binding"/>
    <property type="evidence" value="ECO:0007669"/>
    <property type="project" value="UniProtKB-KW"/>
</dbReference>
<reference evidence="11 12" key="1">
    <citation type="submission" date="2017-11" db="EMBL/GenBank/DDBJ databases">
        <title>The genome of Rhizophagus clarus HR1 reveals common genetic basis of auxotrophy among arbuscular mycorrhizal fungi.</title>
        <authorList>
            <person name="Kobayashi Y."/>
        </authorList>
    </citation>
    <scope>NUCLEOTIDE SEQUENCE [LARGE SCALE GENOMIC DNA]</scope>
    <source>
        <strain evidence="11 12">HR1</strain>
    </source>
</reference>
<dbReference type="GO" id="GO:0072354">
    <property type="term" value="F:histone H3T3 kinase activity"/>
    <property type="evidence" value="ECO:0007669"/>
    <property type="project" value="TreeGrafter"/>
</dbReference>
<accession>A0A2Z6S8J8</accession>
<feature type="compositionally biased region" description="Basic residues" evidence="9">
    <location>
        <begin position="78"/>
        <end position="93"/>
    </location>
</feature>
<evidence type="ECO:0000313" key="12">
    <source>
        <dbReference type="Proteomes" id="UP000247702"/>
    </source>
</evidence>
<comment type="catalytic activity">
    <reaction evidence="7">
        <text>L-threonyl-[protein] + ATP = O-phospho-L-threonyl-[protein] + ADP + H(+)</text>
        <dbReference type="Rhea" id="RHEA:46608"/>
        <dbReference type="Rhea" id="RHEA-COMP:11060"/>
        <dbReference type="Rhea" id="RHEA-COMP:11605"/>
        <dbReference type="ChEBI" id="CHEBI:15378"/>
        <dbReference type="ChEBI" id="CHEBI:30013"/>
        <dbReference type="ChEBI" id="CHEBI:30616"/>
        <dbReference type="ChEBI" id="CHEBI:61977"/>
        <dbReference type="ChEBI" id="CHEBI:456216"/>
        <dbReference type="EC" id="2.7.11.1"/>
    </reaction>
</comment>
<comment type="caution">
    <text evidence="11">The sequence shown here is derived from an EMBL/GenBank/DDBJ whole genome shotgun (WGS) entry which is preliminary data.</text>
</comment>
<evidence type="ECO:0000256" key="2">
    <source>
        <dbReference type="ARBA" id="ARBA00022527"/>
    </source>
</evidence>
<evidence type="ECO:0000256" key="9">
    <source>
        <dbReference type="SAM" id="MobiDB-lite"/>
    </source>
</evidence>
<dbReference type="Pfam" id="PF12330">
    <property type="entry name" value="Haspin_kinase"/>
    <property type="match status" value="2"/>
</dbReference>
<evidence type="ECO:0000256" key="4">
    <source>
        <dbReference type="ARBA" id="ARBA00022741"/>
    </source>
</evidence>
<gene>
    <name evidence="11" type="ORF">RclHR1_03980003</name>
</gene>
<feature type="compositionally biased region" description="Polar residues" evidence="9">
    <location>
        <begin position="96"/>
        <end position="109"/>
    </location>
</feature>
<dbReference type="AlphaFoldDB" id="A0A2Z6S8J8"/>
<feature type="compositionally biased region" description="Low complexity" evidence="9">
    <location>
        <begin position="52"/>
        <end position="62"/>
    </location>
</feature>
<feature type="region of interest" description="Disordered" evidence="9">
    <location>
        <begin position="35"/>
        <end position="132"/>
    </location>
</feature>
<dbReference type="GO" id="GO:0005737">
    <property type="term" value="C:cytoplasm"/>
    <property type="evidence" value="ECO:0007669"/>
    <property type="project" value="TreeGrafter"/>
</dbReference>
<dbReference type="PANTHER" id="PTHR24419:SF18">
    <property type="entry name" value="SERINE_THREONINE-PROTEIN KINASE HASPIN"/>
    <property type="match status" value="1"/>
</dbReference>
<dbReference type="EC" id="2.7.11.1" evidence="1"/>
<evidence type="ECO:0000256" key="5">
    <source>
        <dbReference type="ARBA" id="ARBA00022777"/>
    </source>
</evidence>
<dbReference type="PANTHER" id="PTHR24419">
    <property type="entry name" value="INTERLEUKIN-1 RECEPTOR-ASSOCIATED KINASE"/>
    <property type="match status" value="1"/>
</dbReference>
<dbReference type="GO" id="GO:0035556">
    <property type="term" value="P:intracellular signal transduction"/>
    <property type="evidence" value="ECO:0007669"/>
    <property type="project" value="TreeGrafter"/>
</dbReference>
<protein>
    <recommendedName>
        <fullName evidence="1">non-specific serine/threonine protein kinase</fullName>
        <ecNumber evidence="1">2.7.11.1</ecNumber>
    </recommendedName>
</protein>
<keyword evidence="12" id="KW-1185">Reference proteome</keyword>
<keyword evidence="5" id="KW-0418">Kinase</keyword>
<dbReference type="Gene3D" id="1.10.510.10">
    <property type="entry name" value="Transferase(Phosphotransferase) domain 1"/>
    <property type="match status" value="1"/>
</dbReference>
<dbReference type="GO" id="GO:0000278">
    <property type="term" value="P:mitotic cell cycle"/>
    <property type="evidence" value="ECO:0007669"/>
    <property type="project" value="TreeGrafter"/>
</dbReference>
<keyword evidence="2" id="KW-0723">Serine/threonine-protein kinase</keyword>
<dbReference type="EMBL" id="BEXD01003312">
    <property type="protein sequence ID" value="GBC00787.1"/>
    <property type="molecule type" value="Genomic_DNA"/>
</dbReference>
<evidence type="ECO:0000256" key="8">
    <source>
        <dbReference type="ARBA" id="ARBA00048679"/>
    </source>
</evidence>
<evidence type="ECO:0000256" key="6">
    <source>
        <dbReference type="ARBA" id="ARBA00022840"/>
    </source>
</evidence>
<dbReference type="STRING" id="94130.A0A2Z6S8J8"/>
<evidence type="ECO:0000256" key="1">
    <source>
        <dbReference type="ARBA" id="ARBA00012513"/>
    </source>
</evidence>
<keyword evidence="3" id="KW-0808">Transferase</keyword>
<evidence type="ECO:0000259" key="10">
    <source>
        <dbReference type="SMART" id="SM01331"/>
    </source>
</evidence>
<evidence type="ECO:0000313" key="11">
    <source>
        <dbReference type="EMBL" id="GBC00787.1"/>
    </source>
</evidence>
<keyword evidence="6" id="KW-0067">ATP-binding</keyword>